<protein>
    <submittedName>
        <fullName evidence="2">Uncharacterized protein</fullName>
    </submittedName>
</protein>
<reference evidence="3 4" key="1">
    <citation type="submission" date="2016-02" db="EMBL/GenBank/DDBJ databases">
        <title>Draft genome sequence of Hydrogenophaga sp. LPB0072.</title>
        <authorList>
            <person name="Shin S.-K."/>
            <person name="Yi H."/>
        </authorList>
    </citation>
    <scope>NUCLEOTIDE SEQUENCE [LARGE SCALE GENOMIC DNA]</scope>
    <source>
        <strain evidence="3 4">LPB0072</strain>
    </source>
</reference>
<keyword evidence="1" id="KW-0812">Transmembrane</keyword>
<dbReference type="Proteomes" id="UP000185680">
    <property type="component" value="Chromosome"/>
</dbReference>
<keyword evidence="1" id="KW-0472">Membrane</keyword>
<dbReference type="EMBL" id="LVWD01000034">
    <property type="protein sequence ID" value="OAD39983.1"/>
    <property type="molecule type" value="Genomic_DNA"/>
</dbReference>
<gene>
    <name evidence="2" type="ORF">LPB072_08010</name>
    <name evidence="3" type="ORF">LPB72_17505</name>
</gene>
<dbReference type="EMBL" id="CP017476">
    <property type="protein sequence ID" value="AOW12795.1"/>
    <property type="molecule type" value="Genomic_DNA"/>
</dbReference>
<dbReference type="OrthoDB" id="9795505at2"/>
<evidence type="ECO:0000313" key="2">
    <source>
        <dbReference type="EMBL" id="AOW12795.1"/>
    </source>
</evidence>
<proteinExistence type="predicted"/>
<name>A0A167GX07_9BURK</name>
<evidence type="ECO:0000256" key="1">
    <source>
        <dbReference type="SAM" id="Phobius"/>
    </source>
</evidence>
<evidence type="ECO:0000313" key="4">
    <source>
        <dbReference type="Proteomes" id="UP000185657"/>
    </source>
</evidence>
<keyword evidence="4" id="KW-1185">Reference proteome</keyword>
<reference evidence="2 5" key="2">
    <citation type="submission" date="2016-10" db="EMBL/GenBank/DDBJ databases">
        <title>Hydorgenophaga sp. LPB0072 isolated from gastropod.</title>
        <authorList>
            <person name="Kim E."/>
            <person name="Yi H."/>
        </authorList>
    </citation>
    <scope>NUCLEOTIDE SEQUENCE [LARGE SCALE GENOMIC DNA]</scope>
    <source>
        <strain evidence="2 5">LPB0072</strain>
    </source>
</reference>
<dbReference type="RefSeq" id="WP_066093893.1">
    <property type="nucleotide sequence ID" value="NZ_CP017476.1"/>
</dbReference>
<sequence>MNERINEILEQMAALEADLRTAVHDQESRMFFQIKGKRVEFESSVKQAHRKLKTNFFRWLVTNRPQNLITGPIIYAMVIPLLMLDFFVTLYQWTCFPIYGIARVRRSDYLVYDRRHLGYLNFIEKFHCTYCEYGNGLMSYMAEILARTEQYFCPIKHAHKILGTHARYNRFLDYGEAEAYEAKLEAFRVALGKENRGG</sequence>
<dbReference type="STRING" id="1763535.LPB072_08010"/>
<evidence type="ECO:0000313" key="5">
    <source>
        <dbReference type="Proteomes" id="UP000185680"/>
    </source>
</evidence>
<evidence type="ECO:0000313" key="3">
    <source>
        <dbReference type="EMBL" id="OAD39983.1"/>
    </source>
</evidence>
<dbReference type="KEGG" id="hyl:LPB072_08010"/>
<feature type="transmembrane region" description="Helical" evidence="1">
    <location>
        <begin position="73"/>
        <end position="93"/>
    </location>
</feature>
<dbReference type="Proteomes" id="UP000185657">
    <property type="component" value="Unassembled WGS sequence"/>
</dbReference>
<accession>A0A167GX07</accession>
<organism evidence="2 5">
    <name type="scientific">Hydrogenophaga crassostreae</name>
    <dbReference type="NCBI Taxonomy" id="1763535"/>
    <lineage>
        <taxon>Bacteria</taxon>
        <taxon>Pseudomonadati</taxon>
        <taxon>Pseudomonadota</taxon>
        <taxon>Betaproteobacteria</taxon>
        <taxon>Burkholderiales</taxon>
        <taxon>Comamonadaceae</taxon>
        <taxon>Hydrogenophaga</taxon>
    </lineage>
</organism>
<keyword evidence="1" id="KW-1133">Transmembrane helix</keyword>
<dbReference type="AlphaFoldDB" id="A0A167GX07"/>